<evidence type="ECO:0000256" key="5">
    <source>
        <dbReference type="ARBA" id="ARBA00023315"/>
    </source>
</evidence>
<dbReference type="InterPro" id="IPR041728">
    <property type="entry name" value="GPAT/DHAPAT_LPLAT"/>
</dbReference>
<dbReference type="GO" id="GO:0004366">
    <property type="term" value="F:glycerol-3-phosphate O-acyltransferase activity"/>
    <property type="evidence" value="ECO:0007669"/>
    <property type="project" value="TreeGrafter"/>
</dbReference>
<dbReference type="PIRSF" id="PIRSF000437">
    <property type="entry name" value="GPAT_DHAPAT"/>
    <property type="match status" value="1"/>
</dbReference>
<dbReference type="Pfam" id="PF01553">
    <property type="entry name" value="Acyltransferase"/>
    <property type="match status" value="1"/>
</dbReference>
<evidence type="ECO:0000259" key="7">
    <source>
        <dbReference type="SMART" id="SM00563"/>
    </source>
</evidence>
<keyword evidence="3 6" id="KW-0808">Transferase</keyword>
<sequence length="648" mass="76068">MNNLMDDLDYNLFVNILTSLKSKSDLRWTLKSLNAGQSALNSQGTQLSNYEKKKILEENIKLTILMVIPLNNISFDYATNKAMEILKDLQSIKNNTTIRMMGYILIKILKSKLQGLYINEQQLIMMKSNFHKTPVIFVPSHRSYQDFILMAFICFNYNIDIPYVAAAMDFKNMKIMGNILKQCGAFFLHRGKNAQDIIYRSVLYTYIKHLITYESSPLQFFIEGTRSRSNKSIHPKLGILKCIVNVLLKNEVQDVIIIPISINYDRLLEDKLFSYELLGIPKPKETTLGLINSIKNMDDQYGNIYINFGSPFSLQKYVKDINQNGKNNENHNIVLTLAHEIVYRQQHNMILSYFNILAVALIYNLSKNNTEDIHLDKVTYQISWISKLFKKCGAQIEVQDIDITRRIINTIQLHQHFITLKDNIIHFQKHYSKYNNIYPNHLSGNLNFKTELFDNAFPLILNQLYVNPSLHFIINIAFIILISKRQIIWNNGILDLEEKFILLRRLFEFEFVFFEGCQKEDFKHSISMYLHIHEKEKELLRYLTINPFMTCYRLIYSCLIDARQKIISEELIYKLIHMKVEELHTHPYVLIKDVIKSALDGLHKMEIIEKHEKNDTILYEINRTKIMELIQIFDNIISNGNNLLKSNI</sequence>
<evidence type="ECO:0000256" key="3">
    <source>
        <dbReference type="ARBA" id="ARBA00022679"/>
    </source>
</evidence>
<dbReference type="GO" id="GO:0008611">
    <property type="term" value="P:ether lipid biosynthetic process"/>
    <property type="evidence" value="ECO:0007669"/>
    <property type="project" value="TreeGrafter"/>
</dbReference>
<dbReference type="PANTHER" id="PTHR12563:SF17">
    <property type="entry name" value="DIHYDROXYACETONE PHOSPHATE ACYLTRANSFERASE"/>
    <property type="match status" value="1"/>
</dbReference>
<dbReference type="GO" id="GO:0008654">
    <property type="term" value="P:phospholipid biosynthetic process"/>
    <property type="evidence" value="ECO:0007669"/>
    <property type="project" value="TreeGrafter"/>
</dbReference>
<evidence type="ECO:0000256" key="2">
    <source>
        <dbReference type="ARBA" id="ARBA00007937"/>
    </source>
</evidence>
<name>A0A2H8TI04_9HEMI</name>
<dbReference type="InterPro" id="IPR002123">
    <property type="entry name" value="Plipid/glycerol_acylTrfase"/>
</dbReference>
<dbReference type="GO" id="GO:0019432">
    <property type="term" value="P:triglyceride biosynthetic process"/>
    <property type="evidence" value="ECO:0007669"/>
    <property type="project" value="TreeGrafter"/>
</dbReference>
<organism evidence="8">
    <name type="scientific">Melanaphis sacchari</name>
    <dbReference type="NCBI Taxonomy" id="742174"/>
    <lineage>
        <taxon>Eukaryota</taxon>
        <taxon>Metazoa</taxon>
        <taxon>Ecdysozoa</taxon>
        <taxon>Arthropoda</taxon>
        <taxon>Hexapoda</taxon>
        <taxon>Insecta</taxon>
        <taxon>Pterygota</taxon>
        <taxon>Neoptera</taxon>
        <taxon>Paraneoptera</taxon>
        <taxon>Hemiptera</taxon>
        <taxon>Sternorrhyncha</taxon>
        <taxon>Aphidomorpha</taxon>
        <taxon>Aphidoidea</taxon>
        <taxon>Aphididae</taxon>
        <taxon>Aphidini</taxon>
        <taxon>Melanaphis</taxon>
    </lineage>
</organism>
<dbReference type="SUPFAM" id="SSF69593">
    <property type="entry name" value="Glycerol-3-phosphate (1)-acyltransferase"/>
    <property type="match status" value="1"/>
</dbReference>
<comment type="subcellular location">
    <subcellularLocation>
        <location evidence="1">Endomembrane system</location>
        <topology evidence="1">Peripheral membrane protein</topology>
    </subcellularLocation>
</comment>
<dbReference type="GO" id="GO:0031966">
    <property type="term" value="C:mitochondrial membrane"/>
    <property type="evidence" value="ECO:0007669"/>
    <property type="project" value="TreeGrafter"/>
</dbReference>
<dbReference type="InterPro" id="IPR045520">
    <property type="entry name" value="GPAT/DHAPAT_C"/>
</dbReference>
<dbReference type="GO" id="GO:0006631">
    <property type="term" value="P:fatty acid metabolic process"/>
    <property type="evidence" value="ECO:0007669"/>
    <property type="project" value="TreeGrafter"/>
</dbReference>
<accession>A0A2H8TI04</accession>
<keyword evidence="4" id="KW-0472">Membrane</keyword>
<protein>
    <submittedName>
        <fullName evidence="8">Dihydroxyacetone phosphate acyltransferase</fullName>
    </submittedName>
</protein>
<dbReference type="PANTHER" id="PTHR12563">
    <property type="entry name" value="GLYCEROL-3-PHOSPHATE ACYLTRANSFERASE"/>
    <property type="match status" value="1"/>
</dbReference>
<keyword evidence="5 6" id="KW-0012">Acyltransferase</keyword>
<evidence type="ECO:0000256" key="6">
    <source>
        <dbReference type="PIRNR" id="PIRNR000437"/>
    </source>
</evidence>
<dbReference type="GO" id="GO:0016287">
    <property type="term" value="F:glycerone-phosphate O-acyltransferase activity"/>
    <property type="evidence" value="ECO:0007669"/>
    <property type="project" value="TreeGrafter"/>
</dbReference>
<evidence type="ECO:0000313" key="8">
    <source>
        <dbReference type="EMBL" id="MBW13757.1"/>
    </source>
</evidence>
<evidence type="ECO:0000256" key="4">
    <source>
        <dbReference type="ARBA" id="ARBA00023136"/>
    </source>
</evidence>
<dbReference type="GO" id="GO:0012505">
    <property type="term" value="C:endomembrane system"/>
    <property type="evidence" value="ECO:0007669"/>
    <property type="project" value="UniProtKB-SubCell"/>
</dbReference>
<evidence type="ECO:0000256" key="1">
    <source>
        <dbReference type="ARBA" id="ARBA00004184"/>
    </source>
</evidence>
<dbReference type="AlphaFoldDB" id="A0A2H8TI04"/>
<proteinExistence type="inferred from homology"/>
<reference evidence="8" key="1">
    <citation type="submission" date="2017-10" db="EMBL/GenBank/DDBJ databases">
        <title>Transcriptome Assembly of Sugarcane Aphid Adults.</title>
        <authorList>
            <person name="Scully E.D."/>
            <person name="Palmer N.A."/>
            <person name="Geib S.M."/>
            <person name="Sarath G."/>
            <person name="Sattler S.E."/>
        </authorList>
    </citation>
    <scope>NUCLEOTIDE SEQUENCE</scope>
    <source>
        <tissue evidence="8">Whole body</tissue>
    </source>
</reference>
<gene>
    <name evidence="8" type="primary">GNPAT_0</name>
</gene>
<dbReference type="CDD" id="cd07993">
    <property type="entry name" value="LPLAT_DHAPAT-like"/>
    <property type="match status" value="1"/>
</dbReference>
<dbReference type="OrthoDB" id="10255570at2759"/>
<dbReference type="EMBL" id="GFXV01001952">
    <property type="protein sequence ID" value="MBW13757.1"/>
    <property type="molecule type" value="Transcribed_RNA"/>
</dbReference>
<feature type="domain" description="Phospholipid/glycerol acyltransferase" evidence="7">
    <location>
        <begin position="135"/>
        <end position="265"/>
    </location>
</feature>
<dbReference type="Pfam" id="PF19277">
    <property type="entry name" value="GPAT_C"/>
    <property type="match status" value="1"/>
</dbReference>
<comment type="similarity">
    <text evidence="2 6">Belongs to the GPAT/DAPAT family.</text>
</comment>
<dbReference type="InterPro" id="IPR022284">
    <property type="entry name" value="GPAT/DHAPAT"/>
</dbReference>
<dbReference type="GO" id="GO:0005778">
    <property type="term" value="C:peroxisomal membrane"/>
    <property type="evidence" value="ECO:0007669"/>
    <property type="project" value="TreeGrafter"/>
</dbReference>
<dbReference type="SMART" id="SM00563">
    <property type="entry name" value="PlsC"/>
    <property type="match status" value="1"/>
</dbReference>